<dbReference type="InterPro" id="IPR036188">
    <property type="entry name" value="FAD/NAD-bd_sf"/>
</dbReference>
<dbReference type="InterPro" id="IPR050631">
    <property type="entry name" value="PheA/TfdB_FAD_monoxygenase"/>
</dbReference>
<evidence type="ECO:0000313" key="7">
    <source>
        <dbReference type="Proteomes" id="UP000800200"/>
    </source>
</evidence>
<keyword evidence="7" id="KW-1185">Reference proteome</keyword>
<dbReference type="OrthoDB" id="2096480at2759"/>
<keyword evidence="1" id="KW-0285">Flavoprotein</keyword>
<dbReference type="GO" id="GO:0016491">
    <property type="term" value="F:oxidoreductase activity"/>
    <property type="evidence" value="ECO:0007669"/>
    <property type="project" value="UniProtKB-KW"/>
</dbReference>
<sequence>MVSESWFWKKKTTLSRVLGLTCERTNASKTLNKTTNQPGFRYMPIVLNEFEKVGIFEPFSKIGFQSTMKGNKVLVRMNCSLIPKGSALKYRFAGMHLGQHQLAALFLEHAQKLPNFGIKWNHRFTSLQQDSDKATVHVDNTEGEKAFRAKYVIACDGASSAVRQSLSIPFDGTTWTNF</sequence>
<dbReference type="PANTHER" id="PTHR43476">
    <property type="entry name" value="3-(3-HYDROXY-PHENYL)PROPIONATE/3-HYDROXYCINNAMIC ACID HYDROXYLASE"/>
    <property type="match status" value="1"/>
</dbReference>
<organism evidence="6 7">
    <name type="scientific">Zopfia rhizophila CBS 207.26</name>
    <dbReference type="NCBI Taxonomy" id="1314779"/>
    <lineage>
        <taxon>Eukaryota</taxon>
        <taxon>Fungi</taxon>
        <taxon>Dikarya</taxon>
        <taxon>Ascomycota</taxon>
        <taxon>Pezizomycotina</taxon>
        <taxon>Dothideomycetes</taxon>
        <taxon>Dothideomycetes incertae sedis</taxon>
        <taxon>Zopfiaceae</taxon>
        <taxon>Zopfia</taxon>
    </lineage>
</organism>
<feature type="domain" description="FAD-binding" evidence="5">
    <location>
        <begin position="96"/>
        <end position="174"/>
    </location>
</feature>
<accession>A0A6A6DME5</accession>
<evidence type="ECO:0000313" key="6">
    <source>
        <dbReference type="EMBL" id="KAF2180275.1"/>
    </source>
</evidence>
<evidence type="ECO:0000256" key="2">
    <source>
        <dbReference type="ARBA" id="ARBA00022827"/>
    </source>
</evidence>
<dbReference type="Gene3D" id="3.50.50.60">
    <property type="entry name" value="FAD/NAD(P)-binding domain"/>
    <property type="match status" value="1"/>
</dbReference>
<keyword evidence="2" id="KW-0274">FAD</keyword>
<dbReference type="GO" id="GO:0071949">
    <property type="term" value="F:FAD binding"/>
    <property type="evidence" value="ECO:0007669"/>
    <property type="project" value="InterPro"/>
</dbReference>
<dbReference type="SUPFAM" id="SSF51905">
    <property type="entry name" value="FAD/NAD(P)-binding domain"/>
    <property type="match status" value="1"/>
</dbReference>
<reference evidence="6" key="1">
    <citation type="journal article" date="2020" name="Stud. Mycol.">
        <title>101 Dothideomycetes genomes: a test case for predicting lifestyles and emergence of pathogens.</title>
        <authorList>
            <person name="Haridas S."/>
            <person name="Albert R."/>
            <person name="Binder M."/>
            <person name="Bloem J."/>
            <person name="Labutti K."/>
            <person name="Salamov A."/>
            <person name="Andreopoulos B."/>
            <person name="Baker S."/>
            <person name="Barry K."/>
            <person name="Bills G."/>
            <person name="Bluhm B."/>
            <person name="Cannon C."/>
            <person name="Castanera R."/>
            <person name="Culley D."/>
            <person name="Daum C."/>
            <person name="Ezra D."/>
            <person name="Gonzalez J."/>
            <person name="Henrissat B."/>
            <person name="Kuo A."/>
            <person name="Liang C."/>
            <person name="Lipzen A."/>
            <person name="Lutzoni F."/>
            <person name="Magnuson J."/>
            <person name="Mondo S."/>
            <person name="Nolan M."/>
            <person name="Ohm R."/>
            <person name="Pangilinan J."/>
            <person name="Park H.-J."/>
            <person name="Ramirez L."/>
            <person name="Alfaro M."/>
            <person name="Sun H."/>
            <person name="Tritt A."/>
            <person name="Yoshinaga Y."/>
            <person name="Zwiers L.-H."/>
            <person name="Turgeon B."/>
            <person name="Goodwin S."/>
            <person name="Spatafora J."/>
            <person name="Crous P."/>
            <person name="Grigoriev I."/>
        </authorList>
    </citation>
    <scope>NUCLEOTIDE SEQUENCE</scope>
    <source>
        <strain evidence="6">CBS 207.26</strain>
    </source>
</reference>
<name>A0A6A6DME5_9PEZI</name>
<evidence type="ECO:0000259" key="5">
    <source>
        <dbReference type="Pfam" id="PF01494"/>
    </source>
</evidence>
<dbReference type="Pfam" id="PF01494">
    <property type="entry name" value="FAD_binding_3"/>
    <property type="match status" value="1"/>
</dbReference>
<dbReference type="InterPro" id="IPR002938">
    <property type="entry name" value="FAD-bd"/>
</dbReference>
<dbReference type="Proteomes" id="UP000800200">
    <property type="component" value="Unassembled WGS sequence"/>
</dbReference>
<protein>
    <recommendedName>
        <fullName evidence="5">FAD-binding domain-containing protein</fullName>
    </recommendedName>
</protein>
<evidence type="ECO:0000256" key="1">
    <source>
        <dbReference type="ARBA" id="ARBA00022630"/>
    </source>
</evidence>
<dbReference type="AlphaFoldDB" id="A0A6A6DME5"/>
<dbReference type="PANTHER" id="PTHR43476:SF4">
    <property type="entry name" value="BLR0106 PROTEIN"/>
    <property type="match status" value="1"/>
</dbReference>
<keyword evidence="3" id="KW-0560">Oxidoreductase</keyword>
<evidence type="ECO:0000256" key="4">
    <source>
        <dbReference type="ARBA" id="ARBA00023027"/>
    </source>
</evidence>
<keyword evidence="4" id="KW-0520">NAD</keyword>
<evidence type="ECO:0000256" key="3">
    <source>
        <dbReference type="ARBA" id="ARBA00023002"/>
    </source>
</evidence>
<proteinExistence type="predicted"/>
<dbReference type="EMBL" id="ML994659">
    <property type="protein sequence ID" value="KAF2180275.1"/>
    <property type="molecule type" value="Genomic_DNA"/>
</dbReference>
<gene>
    <name evidence="6" type="ORF">K469DRAFT_715533</name>
</gene>